<evidence type="ECO:0000313" key="15">
    <source>
        <dbReference type="Proteomes" id="UP001497644"/>
    </source>
</evidence>
<dbReference type="PANTHER" id="PTHR21348">
    <property type="match status" value="1"/>
</dbReference>
<reference evidence="14" key="1">
    <citation type="submission" date="2024-04" db="EMBL/GenBank/DDBJ databases">
        <authorList>
            <consortium name="Molecular Ecology Group"/>
        </authorList>
    </citation>
    <scope>NUCLEOTIDE SEQUENCE</scope>
</reference>
<dbReference type="CDD" id="cd16395">
    <property type="entry name" value="Srx"/>
    <property type="match status" value="1"/>
</dbReference>
<dbReference type="SUPFAM" id="SSF110849">
    <property type="entry name" value="ParB/Sulfiredoxin"/>
    <property type="match status" value="1"/>
</dbReference>
<dbReference type="Proteomes" id="UP001497644">
    <property type="component" value="Chromosome 5"/>
</dbReference>
<dbReference type="PIRSF" id="PIRSF017267">
    <property type="entry name" value="Sulfiredoxin"/>
    <property type="match status" value="1"/>
</dbReference>
<evidence type="ECO:0000256" key="6">
    <source>
        <dbReference type="ARBA" id="ARBA00022862"/>
    </source>
</evidence>
<dbReference type="GO" id="GO:0005737">
    <property type="term" value="C:cytoplasm"/>
    <property type="evidence" value="ECO:0007669"/>
    <property type="project" value="TreeGrafter"/>
</dbReference>
<dbReference type="GO" id="GO:0005524">
    <property type="term" value="F:ATP binding"/>
    <property type="evidence" value="ECO:0007669"/>
    <property type="project" value="UniProtKB-KW"/>
</dbReference>
<evidence type="ECO:0000256" key="3">
    <source>
        <dbReference type="ARBA" id="ARBA00022481"/>
    </source>
</evidence>
<evidence type="ECO:0000256" key="7">
    <source>
        <dbReference type="ARBA" id="ARBA00023002"/>
    </source>
</evidence>
<gene>
    <name evidence="14" type="ORF">LPLAT_LOCUS9977</name>
</gene>
<protein>
    <recommendedName>
        <fullName evidence="2 10">Sulfiredoxin</fullName>
        <ecNumber evidence="2 10">1.8.98.2</ecNumber>
    </recommendedName>
</protein>
<evidence type="ECO:0000256" key="4">
    <source>
        <dbReference type="ARBA" id="ARBA00022741"/>
    </source>
</evidence>
<evidence type="ECO:0000259" key="13">
    <source>
        <dbReference type="Pfam" id="PF02195"/>
    </source>
</evidence>
<dbReference type="Gene3D" id="3.90.1530.10">
    <property type="entry name" value="Conserved hypothetical protein from pyrococcus furiosus pfu- 392566-001, ParB domain"/>
    <property type="match status" value="1"/>
</dbReference>
<comment type="similarity">
    <text evidence="1 10">Belongs to the sulfiredoxin family.</text>
</comment>
<dbReference type="GO" id="GO:0034599">
    <property type="term" value="P:cellular response to oxidative stress"/>
    <property type="evidence" value="ECO:0007669"/>
    <property type="project" value="TreeGrafter"/>
</dbReference>
<sequence>MLRKGACQITSSIHSSSRAEVHDIPMNVIIRPFPAVVNEEKVQSLMSALKNIGTEHTVPPIDVLWIKGARGGDYYYSFGGCHRYTAHQRLCKTSIKAKIVQSTLTDLRCYLGSSTPNLE</sequence>
<keyword evidence="5 10" id="KW-0067">ATP-binding</keyword>
<dbReference type="GO" id="GO:0032542">
    <property type="term" value="F:sulfiredoxin activity"/>
    <property type="evidence" value="ECO:0007669"/>
    <property type="project" value="UniProtKB-EC"/>
</dbReference>
<evidence type="ECO:0000256" key="12">
    <source>
        <dbReference type="PIRSR" id="PIRSR017267-2"/>
    </source>
</evidence>
<dbReference type="InterPro" id="IPR016692">
    <property type="entry name" value="Sulfiredoxin"/>
</dbReference>
<evidence type="ECO:0000256" key="1">
    <source>
        <dbReference type="ARBA" id="ARBA00009609"/>
    </source>
</evidence>
<dbReference type="Pfam" id="PF02195">
    <property type="entry name" value="ParB_N"/>
    <property type="match status" value="1"/>
</dbReference>
<evidence type="ECO:0000256" key="2">
    <source>
        <dbReference type="ARBA" id="ARBA00013055"/>
    </source>
</evidence>
<dbReference type="EMBL" id="OZ034828">
    <property type="protein sequence ID" value="CAL1684326.1"/>
    <property type="molecule type" value="Genomic_DNA"/>
</dbReference>
<feature type="disulfide bond" description="Interchain" evidence="12">
    <location>
        <position position="81"/>
    </location>
</feature>
<keyword evidence="3" id="KW-0488">Methylation</keyword>
<dbReference type="FunFam" id="3.90.1530.10:FF:000001">
    <property type="entry name" value="Sulfiredoxin"/>
    <property type="match status" value="1"/>
</dbReference>
<evidence type="ECO:0000256" key="8">
    <source>
        <dbReference type="ARBA" id="ARBA00023157"/>
    </source>
</evidence>
<feature type="domain" description="ParB-like N-terminal" evidence="13">
    <location>
        <begin position="19"/>
        <end position="114"/>
    </location>
</feature>
<proteinExistence type="inferred from homology"/>
<evidence type="ECO:0000256" key="11">
    <source>
        <dbReference type="PIRSR" id="PIRSR017267-1"/>
    </source>
</evidence>
<keyword evidence="7 10" id="KW-0560">Oxidoreductase</keyword>
<keyword evidence="15" id="KW-1185">Reference proteome</keyword>
<evidence type="ECO:0000256" key="5">
    <source>
        <dbReference type="ARBA" id="ARBA00022840"/>
    </source>
</evidence>
<accession>A0AAV2NXM2</accession>
<dbReference type="EC" id="1.8.98.2" evidence="2 10"/>
<evidence type="ECO:0000256" key="9">
    <source>
        <dbReference type="ARBA" id="ARBA00047514"/>
    </source>
</evidence>
<keyword evidence="8 12" id="KW-1015">Disulfide bond</keyword>
<dbReference type="AlphaFoldDB" id="A0AAV2NXM2"/>
<feature type="binding site" evidence="11">
    <location>
        <begin position="80"/>
        <end position="83"/>
    </location>
    <ligand>
        <name>ATP</name>
        <dbReference type="ChEBI" id="CHEBI:30616"/>
    </ligand>
</feature>
<dbReference type="InterPro" id="IPR003115">
    <property type="entry name" value="ParB_N"/>
</dbReference>
<evidence type="ECO:0000256" key="10">
    <source>
        <dbReference type="PIRNR" id="PIRNR017267"/>
    </source>
</evidence>
<keyword evidence="4 10" id="KW-0547">Nucleotide-binding</keyword>
<name>A0AAV2NXM2_9HYME</name>
<dbReference type="InterPro" id="IPR036086">
    <property type="entry name" value="ParB/Sulfiredoxin_sf"/>
</dbReference>
<organism evidence="14 15">
    <name type="scientific">Lasius platythorax</name>
    <dbReference type="NCBI Taxonomy" id="488582"/>
    <lineage>
        <taxon>Eukaryota</taxon>
        <taxon>Metazoa</taxon>
        <taxon>Ecdysozoa</taxon>
        <taxon>Arthropoda</taxon>
        <taxon>Hexapoda</taxon>
        <taxon>Insecta</taxon>
        <taxon>Pterygota</taxon>
        <taxon>Neoptera</taxon>
        <taxon>Endopterygota</taxon>
        <taxon>Hymenoptera</taxon>
        <taxon>Apocrita</taxon>
        <taxon>Aculeata</taxon>
        <taxon>Formicoidea</taxon>
        <taxon>Formicidae</taxon>
        <taxon>Formicinae</taxon>
        <taxon>Lasius</taxon>
        <taxon>Lasius</taxon>
    </lineage>
</organism>
<keyword evidence="6 10" id="KW-0049">Antioxidant</keyword>
<comment type="catalytic activity">
    <reaction evidence="9 10">
        <text>S-hydroxy-S-oxy-L-cysteinyl-[peroxiredoxin] + [protein]-dithiol + ATP = S-hydroxy-L-cysteinyl-[peroxiredoxin] + [protein]-disulfide + ADP + phosphate</text>
        <dbReference type="Rhea" id="RHEA:17545"/>
        <dbReference type="Rhea" id="RHEA-COMP:10593"/>
        <dbReference type="Rhea" id="RHEA-COMP:10594"/>
        <dbReference type="Rhea" id="RHEA-COMP:13681"/>
        <dbReference type="Rhea" id="RHEA-COMP:17976"/>
        <dbReference type="ChEBI" id="CHEBI:29950"/>
        <dbReference type="ChEBI" id="CHEBI:30616"/>
        <dbReference type="ChEBI" id="CHEBI:43474"/>
        <dbReference type="ChEBI" id="CHEBI:50058"/>
        <dbReference type="ChEBI" id="CHEBI:61973"/>
        <dbReference type="ChEBI" id="CHEBI:61974"/>
        <dbReference type="ChEBI" id="CHEBI:456216"/>
        <dbReference type="EC" id="1.8.98.2"/>
    </reaction>
</comment>
<dbReference type="PANTHER" id="PTHR21348:SF2">
    <property type="entry name" value="SULFIREDOXIN-1"/>
    <property type="match status" value="1"/>
</dbReference>
<evidence type="ECO:0000313" key="14">
    <source>
        <dbReference type="EMBL" id="CAL1684326.1"/>
    </source>
</evidence>